<organism evidence="1 2">
    <name type="scientific">Scleroderma citrinum Foug A</name>
    <dbReference type="NCBI Taxonomy" id="1036808"/>
    <lineage>
        <taxon>Eukaryota</taxon>
        <taxon>Fungi</taxon>
        <taxon>Dikarya</taxon>
        <taxon>Basidiomycota</taxon>
        <taxon>Agaricomycotina</taxon>
        <taxon>Agaricomycetes</taxon>
        <taxon>Agaricomycetidae</taxon>
        <taxon>Boletales</taxon>
        <taxon>Sclerodermatineae</taxon>
        <taxon>Sclerodermataceae</taxon>
        <taxon>Scleroderma</taxon>
    </lineage>
</organism>
<dbReference type="EMBL" id="KN822395">
    <property type="protein sequence ID" value="KIM50520.1"/>
    <property type="molecule type" value="Genomic_DNA"/>
</dbReference>
<gene>
    <name evidence="1" type="ORF">SCLCIDRAFT_1225295</name>
</gene>
<reference evidence="1 2" key="1">
    <citation type="submission" date="2014-04" db="EMBL/GenBank/DDBJ databases">
        <authorList>
            <consortium name="DOE Joint Genome Institute"/>
            <person name="Kuo A."/>
            <person name="Kohler A."/>
            <person name="Nagy L.G."/>
            <person name="Floudas D."/>
            <person name="Copeland A."/>
            <person name="Barry K.W."/>
            <person name="Cichocki N."/>
            <person name="Veneault-Fourrey C."/>
            <person name="LaButti K."/>
            <person name="Lindquist E.A."/>
            <person name="Lipzen A."/>
            <person name="Lundell T."/>
            <person name="Morin E."/>
            <person name="Murat C."/>
            <person name="Sun H."/>
            <person name="Tunlid A."/>
            <person name="Henrissat B."/>
            <person name="Grigoriev I.V."/>
            <person name="Hibbett D.S."/>
            <person name="Martin F."/>
            <person name="Nordberg H.P."/>
            <person name="Cantor M.N."/>
            <person name="Hua S.X."/>
        </authorList>
    </citation>
    <scope>NUCLEOTIDE SEQUENCE [LARGE SCALE GENOMIC DNA]</scope>
    <source>
        <strain evidence="1 2">Foug A</strain>
    </source>
</reference>
<proteinExistence type="predicted"/>
<dbReference type="AlphaFoldDB" id="A0A0C3CPK0"/>
<dbReference type="InParanoid" id="A0A0C3CPK0"/>
<evidence type="ECO:0000313" key="2">
    <source>
        <dbReference type="Proteomes" id="UP000053989"/>
    </source>
</evidence>
<keyword evidence="2" id="KW-1185">Reference proteome</keyword>
<sequence length="63" mass="7129">MAIDSLLGVFSGWAIPDRIGHSGSTQACVDWYPPVDLHPSEDSTRELVSLDWRRAYTPVLTRW</sequence>
<dbReference type="HOGENOM" id="CLU_2887128_0_0_1"/>
<dbReference type="Proteomes" id="UP000053989">
    <property type="component" value="Unassembled WGS sequence"/>
</dbReference>
<evidence type="ECO:0000313" key="1">
    <source>
        <dbReference type="EMBL" id="KIM50520.1"/>
    </source>
</evidence>
<reference evidence="2" key="2">
    <citation type="submission" date="2015-01" db="EMBL/GenBank/DDBJ databases">
        <title>Evolutionary Origins and Diversification of the Mycorrhizal Mutualists.</title>
        <authorList>
            <consortium name="DOE Joint Genome Institute"/>
            <consortium name="Mycorrhizal Genomics Consortium"/>
            <person name="Kohler A."/>
            <person name="Kuo A."/>
            <person name="Nagy L.G."/>
            <person name="Floudas D."/>
            <person name="Copeland A."/>
            <person name="Barry K.W."/>
            <person name="Cichocki N."/>
            <person name="Veneault-Fourrey C."/>
            <person name="LaButti K."/>
            <person name="Lindquist E.A."/>
            <person name="Lipzen A."/>
            <person name="Lundell T."/>
            <person name="Morin E."/>
            <person name="Murat C."/>
            <person name="Riley R."/>
            <person name="Ohm R."/>
            <person name="Sun H."/>
            <person name="Tunlid A."/>
            <person name="Henrissat B."/>
            <person name="Grigoriev I.V."/>
            <person name="Hibbett D.S."/>
            <person name="Martin F."/>
        </authorList>
    </citation>
    <scope>NUCLEOTIDE SEQUENCE [LARGE SCALE GENOMIC DNA]</scope>
    <source>
        <strain evidence="2">Foug A</strain>
    </source>
</reference>
<protein>
    <submittedName>
        <fullName evidence="1">Uncharacterized protein</fullName>
    </submittedName>
</protein>
<accession>A0A0C3CPK0</accession>
<name>A0A0C3CPK0_9AGAM</name>